<feature type="transmembrane region" description="Helical" evidence="6">
    <location>
        <begin position="115"/>
        <end position="140"/>
    </location>
</feature>
<feature type="transmembrane region" description="Helical" evidence="6">
    <location>
        <begin position="319"/>
        <end position="341"/>
    </location>
</feature>
<evidence type="ECO:0000256" key="2">
    <source>
        <dbReference type="ARBA" id="ARBA00022692"/>
    </source>
</evidence>
<dbReference type="EMBL" id="KZ805453">
    <property type="protein sequence ID" value="PVH96850.1"/>
    <property type="molecule type" value="Genomic_DNA"/>
</dbReference>
<name>A0A2V1DFH4_9PLEO</name>
<organism evidence="8 9">
    <name type="scientific">Periconia macrospinosa</name>
    <dbReference type="NCBI Taxonomy" id="97972"/>
    <lineage>
        <taxon>Eukaryota</taxon>
        <taxon>Fungi</taxon>
        <taxon>Dikarya</taxon>
        <taxon>Ascomycota</taxon>
        <taxon>Pezizomycotina</taxon>
        <taxon>Dothideomycetes</taxon>
        <taxon>Pleosporomycetidae</taxon>
        <taxon>Pleosporales</taxon>
        <taxon>Massarineae</taxon>
        <taxon>Periconiaceae</taxon>
        <taxon>Periconia</taxon>
    </lineage>
</organism>
<dbReference type="OrthoDB" id="440553at2759"/>
<dbReference type="Gene3D" id="1.20.1720.10">
    <property type="entry name" value="Multidrug resistance protein D"/>
    <property type="match status" value="1"/>
</dbReference>
<feature type="transmembrane region" description="Helical" evidence="6">
    <location>
        <begin position="86"/>
        <end position="103"/>
    </location>
</feature>
<protein>
    <submittedName>
        <fullName evidence="8">Drug resistance transporter</fullName>
    </submittedName>
</protein>
<dbReference type="GO" id="GO:0022857">
    <property type="term" value="F:transmembrane transporter activity"/>
    <property type="evidence" value="ECO:0007669"/>
    <property type="project" value="InterPro"/>
</dbReference>
<keyword evidence="2 6" id="KW-0812">Transmembrane</keyword>
<reference evidence="8 9" key="1">
    <citation type="journal article" date="2018" name="Sci. Rep.">
        <title>Comparative genomics provides insights into the lifestyle and reveals functional heterogeneity of dark septate endophytic fungi.</title>
        <authorList>
            <person name="Knapp D.G."/>
            <person name="Nemeth J.B."/>
            <person name="Barry K."/>
            <person name="Hainaut M."/>
            <person name="Henrissat B."/>
            <person name="Johnson J."/>
            <person name="Kuo A."/>
            <person name="Lim J.H.P."/>
            <person name="Lipzen A."/>
            <person name="Nolan M."/>
            <person name="Ohm R.A."/>
            <person name="Tamas L."/>
            <person name="Grigoriev I.V."/>
            <person name="Spatafora J.W."/>
            <person name="Nagy L.G."/>
            <person name="Kovacs G.M."/>
        </authorList>
    </citation>
    <scope>NUCLEOTIDE SEQUENCE [LARGE SCALE GENOMIC DNA]</scope>
    <source>
        <strain evidence="8 9">DSE2036</strain>
    </source>
</reference>
<accession>A0A2V1DFH4</accession>
<evidence type="ECO:0000259" key="7">
    <source>
        <dbReference type="PROSITE" id="PS50850"/>
    </source>
</evidence>
<feature type="domain" description="Major facilitator superfamily (MFS) profile" evidence="7">
    <location>
        <begin position="49"/>
        <end position="518"/>
    </location>
</feature>
<feature type="transmembrane region" description="Helical" evidence="6">
    <location>
        <begin position="242"/>
        <end position="261"/>
    </location>
</feature>
<evidence type="ECO:0000256" key="3">
    <source>
        <dbReference type="ARBA" id="ARBA00022989"/>
    </source>
</evidence>
<dbReference type="SUPFAM" id="SSF103473">
    <property type="entry name" value="MFS general substrate transporter"/>
    <property type="match status" value="1"/>
</dbReference>
<evidence type="ECO:0000256" key="4">
    <source>
        <dbReference type="ARBA" id="ARBA00023136"/>
    </source>
</evidence>
<gene>
    <name evidence="8" type="ORF">DM02DRAFT_686877</name>
</gene>
<dbReference type="PANTHER" id="PTHR23501">
    <property type="entry name" value="MAJOR FACILITATOR SUPERFAMILY"/>
    <property type="match status" value="1"/>
</dbReference>
<dbReference type="InterPro" id="IPR020846">
    <property type="entry name" value="MFS_dom"/>
</dbReference>
<dbReference type="PROSITE" id="PS50850">
    <property type="entry name" value="MFS"/>
    <property type="match status" value="1"/>
</dbReference>
<feature type="transmembrane region" description="Helical" evidence="6">
    <location>
        <begin position="51"/>
        <end position="74"/>
    </location>
</feature>
<evidence type="ECO:0000256" key="5">
    <source>
        <dbReference type="SAM" id="MobiDB-lite"/>
    </source>
</evidence>
<dbReference type="InterPro" id="IPR005829">
    <property type="entry name" value="Sugar_transporter_CS"/>
</dbReference>
<feature type="transmembrane region" description="Helical" evidence="6">
    <location>
        <begin position="273"/>
        <end position="298"/>
    </location>
</feature>
<evidence type="ECO:0000313" key="8">
    <source>
        <dbReference type="EMBL" id="PVH96850.1"/>
    </source>
</evidence>
<keyword evidence="9" id="KW-1185">Reference proteome</keyword>
<dbReference type="PROSITE" id="PS00216">
    <property type="entry name" value="SUGAR_TRANSPORT_1"/>
    <property type="match status" value="1"/>
</dbReference>
<proteinExistence type="predicted"/>
<evidence type="ECO:0000256" key="6">
    <source>
        <dbReference type="SAM" id="Phobius"/>
    </source>
</evidence>
<keyword evidence="3 6" id="KW-1133">Transmembrane helix</keyword>
<dbReference type="InterPro" id="IPR036259">
    <property type="entry name" value="MFS_trans_sf"/>
</dbReference>
<dbReference type="Proteomes" id="UP000244855">
    <property type="component" value="Unassembled WGS sequence"/>
</dbReference>
<comment type="subcellular location">
    <subcellularLocation>
        <location evidence="1">Membrane</location>
        <topology evidence="1">Multi-pass membrane protein</topology>
    </subcellularLocation>
</comment>
<dbReference type="GO" id="GO:0005886">
    <property type="term" value="C:plasma membrane"/>
    <property type="evidence" value="ECO:0007669"/>
    <property type="project" value="TreeGrafter"/>
</dbReference>
<feature type="transmembrane region" description="Helical" evidence="6">
    <location>
        <begin position="146"/>
        <end position="164"/>
    </location>
</feature>
<feature type="transmembrane region" description="Helical" evidence="6">
    <location>
        <begin position="171"/>
        <end position="190"/>
    </location>
</feature>
<dbReference type="AlphaFoldDB" id="A0A2V1DFH4"/>
<evidence type="ECO:0000313" key="9">
    <source>
        <dbReference type="Proteomes" id="UP000244855"/>
    </source>
</evidence>
<feature type="transmembrane region" description="Helical" evidence="6">
    <location>
        <begin position="356"/>
        <end position="376"/>
    </location>
</feature>
<feature type="transmembrane region" description="Helical" evidence="6">
    <location>
        <begin position="430"/>
        <end position="450"/>
    </location>
</feature>
<feature type="transmembrane region" description="Helical" evidence="6">
    <location>
        <begin position="494"/>
        <end position="514"/>
    </location>
</feature>
<feature type="compositionally biased region" description="Polar residues" evidence="5">
    <location>
        <begin position="1"/>
        <end position="12"/>
    </location>
</feature>
<sequence>MSAKSEQLNISDPSGHLSDNDKTVQDSTTSPLTHEKGTNYISGWRLHTQTLGLCLGIFLVNFEISIVSTSLVAITDDLKGFGQSSWVVTAYLLTYTSFMIIIAKLSDVFGRKTLLLTSMVIFTVFSGGCAAAQSMIQLIVCRAFQGVGGSGVYSLVMIIIFEMVPPSRWPFYAILVTALFALAMVLGPIFGGLINLNSNKTWIWVFLLNVPGGALTLLLLGVSMPKNFPNHGSTVKVSSNSILRVDFVGALLLLAAMTLHITGLEQAANSHAWASATVLAPLIISVFLWIGFAVSQWWTSKGNSPQEPIFPWRFVQNRIFIGLIANTFLVGAISTTCIIQIPLRFQTANGTSPLQAGIRLIPLSITIQLVIGCVLMSRGNPESPEWRALYGFEALTGFCVGMVIGVVTLMTPYTTAKRDHATATSSIVQFRFLGGATALAIVTAVSNTWLRRNLALLLDPPQVMMIFRATDFIDDLPLDVQPVIRGLFVKSFNLQMRILIGFAAAQFPFSLLLWKKEQIKLD</sequence>
<evidence type="ECO:0000256" key="1">
    <source>
        <dbReference type="ARBA" id="ARBA00004141"/>
    </source>
</evidence>
<feature type="region of interest" description="Disordered" evidence="5">
    <location>
        <begin position="1"/>
        <end position="31"/>
    </location>
</feature>
<feature type="transmembrane region" description="Helical" evidence="6">
    <location>
        <begin position="388"/>
        <end position="410"/>
    </location>
</feature>
<dbReference type="InterPro" id="IPR011701">
    <property type="entry name" value="MFS"/>
</dbReference>
<keyword evidence="4 6" id="KW-0472">Membrane</keyword>
<dbReference type="PANTHER" id="PTHR23501:SF43">
    <property type="entry name" value="MULTIDRUG TRANSPORTER, PUTATIVE (AFU_ORTHOLOGUE AFUA_6G03040)-RELATED"/>
    <property type="match status" value="1"/>
</dbReference>
<dbReference type="Pfam" id="PF07690">
    <property type="entry name" value="MFS_1"/>
    <property type="match status" value="1"/>
</dbReference>
<feature type="transmembrane region" description="Helical" evidence="6">
    <location>
        <begin position="202"/>
        <end position="222"/>
    </location>
</feature>